<reference evidence="1 2" key="1">
    <citation type="submission" date="2020-08" db="EMBL/GenBank/DDBJ databases">
        <title>Genomic Encyclopedia of Type Strains, Phase IV (KMG-IV): sequencing the most valuable type-strain genomes for metagenomic binning, comparative biology and taxonomic classification.</title>
        <authorList>
            <person name="Goeker M."/>
        </authorList>
    </citation>
    <scope>NUCLEOTIDE SEQUENCE [LARGE SCALE GENOMIC DNA]</scope>
    <source>
        <strain evidence="1 2">DSM 26189</strain>
    </source>
</reference>
<evidence type="ECO:0000313" key="2">
    <source>
        <dbReference type="Proteomes" id="UP000571950"/>
    </source>
</evidence>
<dbReference type="InterPro" id="IPR014729">
    <property type="entry name" value="Rossmann-like_a/b/a_fold"/>
</dbReference>
<evidence type="ECO:0000313" key="1">
    <source>
        <dbReference type="EMBL" id="MBB3928900.1"/>
    </source>
</evidence>
<dbReference type="AlphaFoldDB" id="A0A7W6BRS5"/>
<dbReference type="EMBL" id="JACIDT010000044">
    <property type="protein sequence ID" value="MBB3928900.1"/>
    <property type="molecule type" value="Genomic_DNA"/>
</dbReference>
<evidence type="ECO:0008006" key="3">
    <source>
        <dbReference type="Google" id="ProtNLM"/>
    </source>
</evidence>
<name>A0A7W6BRS5_9SPHN</name>
<proteinExistence type="predicted"/>
<protein>
    <recommendedName>
        <fullName evidence="3">Phosphoadenosine phosphosulphate reductase domain-containing protein</fullName>
    </recommendedName>
</protein>
<gene>
    <name evidence="1" type="ORF">GGR43_004645</name>
</gene>
<dbReference type="Proteomes" id="UP000571950">
    <property type="component" value="Unassembled WGS sequence"/>
</dbReference>
<sequence length="245" mass="27587">MLASDRPAPSARPRDIDYIRVAEPAPVVLAYGIGVDSTALLVELESRGTPPDLVITGDPGIEKPETYVYQEMMAAWMAARGIRYETVRYTPKRFKHWPPYYDLLANVLTNATLPSISLGRHSCSLKWKVAPQDAFLKQWEPAKAAWARGQKVIRLIGYDASPADTRRYNHASAIANDLFECRYPLREWGWNRAACIARIEAAGLPVPPKSSCCALCLQTMSRLRVSRCFNVDNKIPTFETFCVYF</sequence>
<keyword evidence="2" id="KW-1185">Reference proteome</keyword>
<dbReference type="RefSeq" id="WP_246343995.1">
    <property type="nucleotide sequence ID" value="NZ_JACIDT010000044.1"/>
</dbReference>
<organism evidence="1 2">
    <name type="scientific">Sphingobium jiangsuense</name>
    <dbReference type="NCBI Taxonomy" id="870476"/>
    <lineage>
        <taxon>Bacteria</taxon>
        <taxon>Pseudomonadati</taxon>
        <taxon>Pseudomonadota</taxon>
        <taxon>Alphaproteobacteria</taxon>
        <taxon>Sphingomonadales</taxon>
        <taxon>Sphingomonadaceae</taxon>
        <taxon>Sphingobium</taxon>
    </lineage>
</organism>
<feature type="non-terminal residue" evidence="1">
    <location>
        <position position="245"/>
    </location>
</feature>
<accession>A0A7W6BRS5</accession>
<dbReference type="Gene3D" id="3.40.50.620">
    <property type="entry name" value="HUPs"/>
    <property type="match status" value="1"/>
</dbReference>
<dbReference type="SUPFAM" id="SSF52402">
    <property type="entry name" value="Adenine nucleotide alpha hydrolases-like"/>
    <property type="match status" value="1"/>
</dbReference>
<comment type="caution">
    <text evidence="1">The sequence shown here is derived from an EMBL/GenBank/DDBJ whole genome shotgun (WGS) entry which is preliminary data.</text>
</comment>